<protein>
    <submittedName>
        <fullName evidence="1">Uncharacterized protein</fullName>
    </submittedName>
</protein>
<accession>B8CL22</accession>
<evidence type="ECO:0000313" key="1">
    <source>
        <dbReference type="EMBL" id="ACJ28348.1"/>
    </source>
</evidence>
<evidence type="ECO:0000313" key="2">
    <source>
        <dbReference type="Proteomes" id="UP000000753"/>
    </source>
</evidence>
<name>B8CL22_SHEPW</name>
<gene>
    <name evidence="1" type="ordered locus">swp_1565</name>
</gene>
<dbReference type="RefSeq" id="WP_020911726.1">
    <property type="nucleotide sequence ID" value="NC_011566.1"/>
</dbReference>
<dbReference type="EMBL" id="CP000472">
    <property type="protein sequence ID" value="ACJ28348.1"/>
    <property type="molecule type" value="Genomic_DNA"/>
</dbReference>
<dbReference type="HOGENOM" id="CLU_1119557_0_0_6"/>
<dbReference type="STRING" id="225849.swp_1565"/>
<dbReference type="AlphaFoldDB" id="B8CL22"/>
<dbReference type="OrthoDB" id="6398897at2"/>
<organism evidence="1 2">
    <name type="scientific">Shewanella piezotolerans (strain WP3 / JCM 13877)</name>
    <dbReference type="NCBI Taxonomy" id="225849"/>
    <lineage>
        <taxon>Bacteria</taxon>
        <taxon>Pseudomonadati</taxon>
        <taxon>Pseudomonadota</taxon>
        <taxon>Gammaproteobacteria</taxon>
        <taxon>Alteromonadales</taxon>
        <taxon>Shewanellaceae</taxon>
        <taxon>Shewanella</taxon>
    </lineage>
</organism>
<sequence>MKVFKKIVVTLNLKICRFIYRAFLILRKNKKSILIYTDSRGTEIDSPFKQRNPFYSYLQSFNEYDVDYKFCPYKFTSILDFISYYENSNKKYDVIVLHCGIVDFAPRPVSSYNQMLSLKRDFLKSKGWEDYFENRNDFLNDYLGEKTLQFMSTGFIEKEILPILKEVDNLIYVGINPVLIDWDGDYWRKRPSSINQQLVQDKLVLQSLDNTIDLSGWNEDEIKKYTVDNVHYNKDGLNKIGRNVLSNI</sequence>
<dbReference type="Proteomes" id="UP000000753">
    <property type="component" value="Chromosome"/>
</dbReference>
<keyword evidence="2" id="KW-1185">Reference proteome</keyword>
<proteinExistence type="predicted"/>
<dbReference type="KEGG" id="swp:swp_1565"/>
<reference evidence="1 2" key="1">
    <citation type="journal article" date="2008" name="PLoS ONE">
        <title>Environmental adaptation: genomic analysis of the piezotolerant and psychrotolerant deep-sea iron reducing bacterium Shewanella piezotolerans WP3.</title>
        <authorList>
            <person name="Wang F."/>
            <person name="Wang J."/>
            <person name="Jian H."/>
            <person name="Zhang B."/>
            <person name="Li S."/>
            <person name="Wang F."/>
            <person name="Zeng X."/>
            <person name="Gao L."/>
            <person name="Bartlett D.H."/>
            <person name="Yu J."/>
            <person name="Hu S."/>
            <person name="Xiao X."/>
        </authorList>
    </citation>
    <scope>NUCLEOTIDE SEQUENCE [LARGE SCALE GENOMIC DNA]</scope>
    <source>
        <strain evidence="2">WP3 / JCM 13877</strain>
    </source>
</reference>